<evidence type="ECO:0000256" key="1">
    <source>
        <dbReference type="SAM" id="MobiDB-lite"/>
    </source>
</evidence>
<feature type="compositionally biased region" description="Basic and acidic residues" evidence="1">
    <location>
        <begin position="1"/>
        <end position="30"/>
    </location>
</feature>
<keyword evidence="3" id="KW-1185">Reference proteome</keyword>
<comment type="caution">
    <text evidence="2">The sequence shown here is derived from an EMBL/GenBank/DDBJ whole genome shotgun (WGS) entry which is preliminary data.</text>
</comment>
<feature type="compositionally biased region" description="Basic and acidic residues" evidence="1">
    <location>
        <begin position="199"/>
        <end position="208"/>
    </location>
</feature>
<reference evidence="2" key="1">
    <citation type="journal article" date="2023" name="Insect Mol. Biol.">
        <title>Genome sequencing provides insights into the evolution of gene families encoding plant cell wall-degrading enzymes in longhorned beetles.</title>
        <authorList>
            <person name="Shin N.R."/>
            <person name="Okamura Y."/>
            <person name="Kirsch R."/>
            <person name="Pauchet Y."/>
        </authorList>
    </citation>
    <scope>NUCLEOTIDE SEQUENCE</scope>
    <source>
        <strain evidence="2">AMC_N1</strain>
    </source>
</reference>
<evidence type="ECO:0000313" key="2">
    <source>
        <dbReference type="EMBL" id="KAJ8939508.1"/>
    </source>
</evidence>
<evidence type="ECO:0000313" key="3">
    <source>
        <dbReference type="Proteomes" id="UP001162162"/>
    </source>
</evidence>
<evidence type="ECO:0008006" key="4">
    <source>
        <dbReference type="Google" id="ProtNLM"/>
    </source>
</evidence>
<dbReference type="EMBL" id="JAPWTK010000484">
    <property type="protein sequence ID" value="KAJ8939508.1"/>
    <property type="molecule type" value="Genomic_DNA"/>
</dbReference>
<accession>A0AAV8XM35</accession>
<proteinExistence type="predicted"/>
<dbReference type="Proteomes" id="UP001162162">
    <property type="component" value="Unassembled WGS sequence"/>
</dbReference>
<sequence>MEGVKDSAKDEISQMKREVDSLDDFEHLGHDSSPLNEAKASVGDFLGLKNVDQPPAHELKDEINKGVETVGSSFTDSFDPFKSDLLGEPLVPEKMDSNLLQMGDSFPDRKEADAKLEKFLQDFPSAPQPTLAGADKYDIKSFMDNERGFIQGPPTTQSSNDILDRYSDSEPEDDFKPSKYEDFSKKHELPESFGSTENFKSETFKDVDEIQPQLPKKDYPPEKPAASAPEPPKAAPAPVQPAPQKIPEPVKEKTPEPVKKSSELIEEKMPESKPKTPEPVKEKTPEPAREKTPEPAKEKVAAPAKEKTPEPVCKLPEPLKKIEDMIETKSKIAPADAEAIFCKMGLGKS</sequence>
<name>A0AAV8XM35_9CUCU</name>
<feature type="region of interest" description="Disordered" evidence="1">
    <location>
        <begin position="144"/>
        <end position="315"/>
    </location>
</feature>
<feature type="region of interest" description="Disordered" evidence="1">
    <location>
        <begin position="1"/>
        <end position="36"/>
    </location>
</feature>
<feature type="compositionally biased region" description="Pro residues" evidence="1">
    <location>
        <begin position="229"/>
        <end position="246"/>
    </location>
</feature>
<feature type="compositionally biased region" description="Basic and acidic residues" evidence="1">
    <location>
        <begin position="162"/>
        <end position="190"/>
    </location>
</feature>
<dbReference type="AlphaFoldDB" id="A0AAV8XM35"/>
<organism evidence="2 3">
    <name type="scientific">Aromia moschata</name>
    <dbReference type="NCBI Taxonomy" id="1265417"/>
    <lineage>
        <taxon>Eukaryota</taxon>
        <taxon>Metazoa</taxon>
        <taxon>Ecdysozoa</taxon>
        <taxon>Arthropoda</taxon>
        <taxon>Hexapoda</taxon>
        <taxon>Insecta</taxon>
        <taxon>Pterygota</taxon>
        <taxon>Neoptera</taxon>
        <taxon>Endopterygota</taxon>
        <taxon>Coleoptera</taxon>
        <taxon>Polyphaga</taxon>
        <taxon>Cucujiformia</taxon>
        <taxon>Chrysomeloidea</taxon>
        <taxon>Cerambycidae</taxon>
        <taxon>Cerambycinae</taxon>
        <taxon>Callichromatini</taxon>
        <taxon>Aromia</taxon>
    </lineage>
</organism>
<protein>
    <recommendedName>
        <fullName evidence="4">Calpain inhibitor</fullName>
    </recommendedName>
</protein>
<feature type="compositionally biased region" description="Basic and acidic residues" evidence="1">
    <location>
        <begin position="248"/>
        <end position="309"/>
    </location>
</feature>
<gene>
    <name evidence="2" type="ORF">NQ318_022225</name>
</gene>